<reference evidence="1" key="1">
    <citation type="submission" date="2023-08" db="EMBL/GenBank/DDBJ databases">
        <title>Chromosome-level Genome Assembly of mud carp (Cirrhinus molitorella).</title>
        <authorList>
            <person name="Liu H."/>
        </authorList>
    </citation>
    <scope>NUCLEOTIDE SEQUENCE</scope>
    <source>
        <strain evidence="1">Prfri</strain>
        <tissue evidence="1">Muscle</tissue>
    </source>
</reference>
<dbReference type="AlphaFoldDB" id="A0AA88TAJ3"/>
<dbReference type="EMBL" id="JAUYZG010000023">
    <property type="protein sequence ID" value="KAK2871280.1"/>
    <property type="molecule type" value="Genomic_DNA"/>
</dbReference>
<dbReference type="Proteomes" id="UP001187343">
    <property type="component" value="Unassembled WGS sequence"/>
</dbReference>
<proteinExistence type="predicted"/>
<name>A0AA88TAJ3_9TELE</name>
<accession>A0AA88TAJ3</accession>
<organism evidence="1 2">
    <name type="scientific">Cirrhinus molitorella</name>
    <name type="common">mud carp</name>
    <dbReference type="NCBI Taxonomy" id="172907"/>
    <lineage>
        <taxon>Eukaryota</taxon>
        <taxon>Metazoa</taxon>
        <taxon>Chordata</taxon>
        <taxon>Craniata</taxon>
        <taxon>Vertebrata</taxon>
        <taxon>Euteleostomi</taxon>
        <taxon>Actinopterygii</taxon>
        <taxon>Neopterygii</taxon>
        <taxon>Teleostei</taxon>
        <taxon>Ostariophysi</taxon>
        <taxon>Cypriniformes</taxon>
        <taxon>Cyprinidae</taxon>
        <taxon>Labeoninae</taxon>
        <taxon>Labeonini</taxon>
        <taxon>Cirrhinus</taxon>
    </lineage>
</organism>
<gene>
    <name evidence="1" type="ORF">Q8A67_023807</name>
</gene>
<protein>
    <submittedName>
        <fullName evidence="1">Uncharacterized protein</fullName>
    </submittedName>
</protein>
<evidence type="ECO:0000313" key="2">
    <source>
        <dbReference type="Proteomes" id="UP001187343"/>
    </source>
</evidence>
<keyword evidence="2" id="KW-1185">Reference proteome</keyword>
<comment type="caution">
    <text evidence="1">The sequence shown here is derived from an EMBL/GenBank/DDBJ whole genome shotgun (WGS) entry which is preliminary data.</text>
</comment>
<sequence>MQVLTGESAADVSAVKAERVGCHKGRWRNKVGLEVAVGDTVSAVRAPALMESVSVRLYAICLFALSRWQSHLLDGDLRPGRTGSIVPPTRSVTLTGPIRDEHDECGCRLSGAAHLNMTFPTICFIVTLWV</sequence>
<evidence type="ECO:0000313" key="1">
    <source>
        <dbReference type="EMBL" id="KAK2871280.1"/>
    </source>
</evidence>